<name>A0ABN8KNN0_9BACI</name>
<sequence>MNYRIFKVINQFAGNSRILDFIMITISKRARFVFLFVLLFLWYRNGIYKKMTLYVGVTASVTYLLSMVFKLFYFKPRPYLNHGVHLLPPVPSKKDSSFPSKHTALSFAFAASVFVYHRILGLSLWLISILVGLSRIWMGQHYPSDIIGSAILGNVTSFVVKLTEQLWTPFVTSIFRSYTHFRSSFRQ</sequence>
<dbReference type="PANTHER" id="PTHR14969:SF58">
    <property type="entry name" value="UNDECAPRENYL-DIPHOSPHATASE BCRC"/>
    <property type="match status" value="1"/>
</dbReference>
<dbReference type="InterPro" id="IPR000326">
    <property type="entry name" value="PAP2/HPO"/>
</dbReference>
<dbReference type="GO" id="GO:0050380">
    <property type="term" value="F:undecaprenyl-diphosphatase activity"/>
    <property type="evidence" value="ECO:0007669"/>
    <property type="project" value="UniProtKB-EC"/>
</dbReference>
<proteinExistence type="predicted"/>
<dbReference type="RefSeq" id="WP_248735486.1">
    <property type="nucleotide sequence ID" value="NZ_CALBWS010000014.1"/>
</dbReference>
<feature type="transmembrane region" description="Helical" evidence="1">
    <location>
        <begin position="21"/>
        <end position="41"/>
    </location>
</feature>
<protein>
    <submittedName>
        <fullName evidence="3">Undecaprenyl-diphosphatase BcrC</fullName>
        <ecNumber evidence="3">3.6.1.27</ecNumber>
    </submittedName>
</protein>
<dbReference type="EC" id="3.6.1.27" evidence="3"/>
<dbReference type="SUPFAM" id="SSF48317">
    <property type="entry name" value="Acid phosphatase/Vanadium-dependent haloperoxidase"/>
    <property type="match status" value="1"/>
</dbReference>
<comment type="caution">
    <text evidence="3">The sequence shown here is derived from an EMBL/GenBank/DDBJ whole genome shotgun (WGS) entry which is preliminary data.</text>
</comment>
<feature type="domain" description="Phosphatidic acid phosphatase type 2/haloperoxidase" evidence="2">
    <location>
        <begin position="52"/>
        <end position="161"/>
    </location>
</feature>
<dbReference type="EMBL" id="CALBWS010000014">
    <property type="protein sequence ID" value="CAH2715188.1"/>
    <property type="molecule type" value="Genomic_DNA"/>
</dbReference>
<dbReference type="InterPro" id="IPR036938">
    <property type="entry name" value="PAP2/HPO_sf"/>
</dbReference>
<keyword evidence="4" id="KW-1185">Reference proteome</keyword>
<evidence type="ECO:0000256" key="1">
    <source>
        <dbReference type="SAM" id="Phobius"/>
    </source>
</evidence>
<keyword evidence="1" id="KW-1133">Transmembrane helix</keyword>
<evidence type="ECO:0000313" key="3">
    <source>
        <dbReference type="EMBL" id="CAH2715188.1"/>
    </source>
</evidence>
<feature type="transmembrane region" description="Helical" evidence="1">
    <location>
        <begin position="107"/>
        <end position="133"/>
    </location>
</feature>
<organism evidence="3 4">
    <name type="scientific">Neobacillus rhizosphaerae</name>
    <dbReference type="NCBI Taxonomy" id="2880965"/>
    <lineage>
        <taxon>Bacteria</taxon>
        <taxon>Bacillati</taxon>
        <taxon>Bacillota</taxon>
        <taxon>Bacilli</taxon>
        <taxon>Bacillales</taxon>
        <taxon>Bacillaceae</taxon>
        <taxon>Neobacillus</taxon>
    </lineage>
</organism>
<keyword evidence="3" id="KW-0378">Hydrolase</keyword>
<evidence type="ECO:0000259" key="2">
    <source>
        <dbReference type="SMART" id="SM00014"/>
    </source>
</evidence>
<dbReference type="Pfam" id="PF01569">
    <property type="entry name" value="PAP2"/>
    <property type="match status" value="1"/>
</dbReference>
<gene>
    <name evidence="3" type="primary">bcrC_2</name>
    <name evidence="3" type="ORF">BACCIP111895_02372</name>
</gene>
<evidence type="ECO:0000313" key="4">
    <source>
        <dbReference type="Proteomes" id="UP000838308"/>
    </source>
</evidence>
<feature type="transmembrane region" description="Helical" evidence="1">
    <location>
        <begin position="53"/>
        <end position="73"/>
    </location>
</feature>
<keyword evidence="1" id="KW-0472">Membrane</keyword>
<dbReference type="Gene3D" id="1.20.144.10">
    <property type="entry name" value="Phosphatidic acid phosphatase type 2/haloperoxidase"/>
    <property type="match status" value="1"/>
</dbReference>
<dbReference type="PANTHER" id="PTHR14969">
    <property type="entry name" value="SPHINGOSINE-1-PHOSPHATE PHOSPHOHYDROLASE"/>
    <property type="match status" value="1"/>
</dbReference>
<accession>A0ABN8KNN0</accession>
<dbReference type="Proteomes" id="UP000838308">
    <property type="component" value="Unassembled WGS sequence"/>
</dbReference>
<dbReference type="SMART" id="SM00014">
    <property type="entry name" value="acidPPc"/>
    <property type="match status" value="1"/>
</dbReference>
<keyword evidence="1" id="KW-0812">Transmembrane</keyword>
<reference evidence="3" key="1">
    <citation type="submission" date="2022-04" db="EMBL/GenBank/DDBJ databases">
        <authorList>
            <person name="Criscuolo A."/>
        </authorList>
    </citation>
    <scope>NUCLEOTIDE SEQUENCE</scope>
    <source>
        <strain evidence="3">CIP111895</strain>
    </source>
</reference>